<dbReference type="EMBL" id="UGYW01000002">
    <property type="protein sequence ID" value="SUJ03417.1"/>
    <property type="molecule type" value="Genomic_DNA"/>
</dbReference>
<sequence length="93" mass="10228">MKAIHNLPQKRKRSLKVVVNIIKSKNRPHGSSAIPLKNKLLMANESNSQPTKGNRINGSVVVNIIKSKNRPNGSSAIPLKNKLLMANESNSQH</sequence>
<protein>
    <submittedName>
        <fullName evidence="1">Uncharacterized protein</fullName>
    </submittedName>
</protein>
<dbReference type="RefSeq" id="WP_115169491.1">
    <property type="nucleotide sequence ID" value="NZ_UGYW01000002.1"/>
</dbReference>
<name>A0A380BNU5_SPHSI</name>
<evidence type="ECO:0000313" key="1">
    <source>
        <dbReference type="EMBL" id="SUJ03417.1"/>
    </source>
</evidence>
<accession>A0A380BNU5</accession>
<dbReference type="AlphaFoldDB" id="A0A380BNU5"/>
<proteinExistence type="predicted"/>
<dbReference type="Proteomes" id="UP000254893">
    <property type="component" value="Unassembled WGS sequence"/>
</dbReference>
<gene>
    <name evidence="1" type="ORF">NCTC11388_01254</name>
</gene>
<reference evidence="1 2" key="1">
    <citation type="submission" date="2018-06" db="EMBL/GenBank/DDBJ databases">
        <authorList>
            <consortium name="Pathogen Informatics"/>
            <person name="Doyle S."/>
        </authorList>
    </citation>
    <scope>NUCLEOTIDE SEQUENCE [LARGE SCALE GENOMIC DNA]</scope>
    <source>
        <strain evidence="1 2">NCTC11388</strain>
    </source>
</reference>
<evidence type="ECO:0000313" key="2">
    <source>
        <dbReference type="Proteomes" id="UP000254893"/>
    </source>
</evidence>
<organism evidence="1 2">
    <name type="scientific">Sphingobacterium spiritivorum</name>
    <name type="common">Flavobacterium spiritivorum</name>
    <dbReference type="NCBI Taxonomy" id="258"/>
    <lineage>
        <taxon>Bacteria</taxon>
        <taxon>Pseudomonadati</taxon>
        <taxon>Bacteroidota</taxon>
        <taxon>Sphingobacteriia</taxon>
        <taxon>Sphingobacteriales</taxon>
        <taxon>Sphingobacteriaceae</taxon>
        <taxon>Sphingobacterium</taxon>
    </lineage>
</organism>